<dbReference type="AlphaFoldDB" id="A0AAI8R9Z9"/>
<dbReference type="RefSeq" id="WP_178946600.1">
    <property type="nucleotide sequence ID" value="NZ_AP019810.1"/>
</dbReference>
<dbReference type="EMBL" id="AP019810">
    <property type="protein sequence ID" value="BBM14983.1"/>
    <property type="molecule type" value="Genomic_DNA"/>
</dbReference>
<accession>A0AAI8R9Z9</accession>
<reference evidence="1 2" key="1">
    <citation type="submission" date="2019-07" db="EMBL/GenBank/DDBJ databases">
        <title>antibiotic susceptibility of plant-derived lactic acid bacteria.</title>
        <authorList>
            <person name="Sugiyama M."/>
            <person name="Noda M."/>
        </authorList>
    </citation>
    <scope>NUCLEOTIDE SEQUENCE [LARGE SCALE GENOMIC DNA]</scope>
    <source>
        <strain evidence="1 2">15-1A</strain>
    </source>
</reference>
<name>A0AAI8R9Z9_ENTMU</name>
<dbReference type="Proteomes" id="UP000509460">
    <property type="component" value="Chromosome"/>
</dbReference>
<evidence type="ECO:0000313" key="1">
    <source>
        <dbReference type="EMBL" id="BBM14983.1"/>
    </source>
</evidence>
<proteinExistence type="predicted"/>
<protein>
    <submittedName>
        <fullName evidence="1">Uncharacterized protein</fullName>
    </submittedName>
</protein>
<sequence length="69" mass="8058">MKFYVIEFGEYFYRKDDRYMGGASLSVVHALQDARWFRNYEEAEETTEKFGGEVKECSVSGLEAAEEEK</sequence>
<gene>
    <name evidence="1" type="ORF">EM151A_1791</name>
</gene>
<evidence type="ECO:0000313" key="2">
    <source>
        <dbReference type="Proteomes" id="UP000509460"/>
    </source>
</evidence>
<organism evidence="1 2">
    <name type="scientific">Enterococcus mundtii</name>
    <dbReference type="NCBI Taxonomy" id="53346"/>
    <lineage>
        <taxon>Bacteria</taxon>
        <taxon>Bacillati</taxon>
        <taxon>Bacillota</taxon>
        <taxon>Bacilli</taxon>
        <taxon>Lactobacillales</taxon>
        <taxon>Enterococcaceae</taxon>
        <taxon>Enterococcus</taxon>
    </lineage>
</organism>